<protein>
    <submittedName>
        <fullName evidence="2">Uncharacterized protein</fullName>
    </submittedName>
</protein>
<evidence type="ECO:0000313" key="3">
    <source>
        <dbReference type="Proteomes" id="UP001162162"/>
    </source>
</evidence>
<organism evidence="2 3">
    <name type="scientific">Aromia moschata</name>
    <dbReference type="NCBI Taxonomy" id="1265417"/>
    <lineage>
        <taxon>Eukaryota</taxon>
        <taxon>Metazoa</taxon>
        <taxon>Ecdysozoa</taxon>
        <taxon>Arthropoda</taxon>
        <taxon>Hexapoda</taxon>
        <taxon>Insecta</taxon>
        <taxon>Pterygota</taxon>
        <taxon>Neoptera</taxon>
        <taxon>Endopterygota</taxon>
        <taxon>Coleoptera</taxon>
        <taxon>Polyphaga</taxon>
        <taxon>Cucujiformia</taxon>
        <taxon>Chrysomeloidea</taxon>
        <taxon>Cerambycidae</taxon>
        <taxon>Cerambycinae</taxon>
        <taxon>Callichromatini</taxon>
        <taxon>Aromia</taxon>
    </lineage>
</organism>
<gene>
    <name evidence="2" type="ORF">NQ318_011424</name>
</gene>
<keyword evidence="1" id="KW-0732">Signal</keyword>
<name>A0AAV8YRY9_9CUCU</name>
<reference evidence="2" key="1">
    <citation type="journal article" date="2023" name="Insect Mol. Biol.">
        <title>Genome sequencing provides insights into the evolution of gene families encoding plant cell wall-degrading enzymes in longhorned beetles.</title>
        <authorList>
            <person name="Shin N.R."/>
            <person name="Okamura Y."/>
            <person name="Kirsch R."/>
            <person name="Pauchet Y."/>
        </authorList>
    </citation>
    <scope>NUCLEOTIDE SEQUENCE</scope>
    <source>
        <strain evidence="2">AMC_N1</strain>
    </source>
</reference>
<dbReference type="EMBL" id="JAPWTK010000045">
    <property type="protein sequence ID" value="KAJ8954730.1"/>
    <property type="molecule type" value="Genomic_DNA"/>
</dbReference>
<accession>A0AAV8YRY9</accession>
<evidence type="ECO:0000313" key="2">
    <source>
        <dbReference type="EMBL" id="KAJ8954730.1"/>
    </source>
</evidence>
<feature type="chain" id="PRO_5044012536" evidence="1">
    <location>
        <begin position="21"/>
        <end position="249"/>
    </location>
</feature>
<keyword evidence="3" id="KW-1185">Reference proteome</keyword>
<comment type="caution">
    <text evidence="2">The sequence shown here is derived from an EMBL/GenBank/DDBJ whole genome shotgun (WGS) entry which is preliminary data.</text>
</comment>
<sequence>MKQLVFLTFLVYAGSNLVQSAFDTGIDVSEVSSLVLHTVSSNSNGRGFRRIARSPVRDLSGERLKRLESTIVSNCKNNGHQQIADNLQNTYDDLKVCLKKKKVFVATKSEFLDNIDKCSRDAVMQTKTCMSDDRKYFPEFILDVVKSVAGFMYDDKDIITNDLAQCLNTFTDYSVRRSYSQCVTDVSIRLVTQVKYQRQRPLFCKAFIPTSYCYTNIIKDNCIRTKNLDKFREDYINAMKVPCDKKDSE</sequence>
<feature type="signal peptide" evidence="1">
    <location>
        <begin position="1"/>
        <end position="20"/>
    </location>
</feature>
<evidence type="ECO:0000256" key="1">
    <source>
        <dbReference type="SAM" id="SignalP"/>
    </source>
</evidence>
<proteinExistence type="predicted"/>
<dbReference type="AlphaFoldDB" id="A0AAV8YRY9"/>
<dbReference type="Proteomes" id="UP001162162">
    <property type="component" value="Unassembled WGS sequence"/>
</dbReference>